<dbReference type="GeneID" id="25318492"/>
<dbReference type="Proteomes" id="UP000053958">
    <property type="component" value="Unassembled WGS sequence"/>
</dbReference>
<dbReference type="EMBL" id="LASV01000312">
    <property type="protein sequence ID" value="KKA19831.1"/>
    <property type="molecule type" value="Genomic_DNA"/>
</dbReference>
<dbReference type="OrthoDB" id="3544487at2759"/>
<organism evidence="2 3">
    <name type="scientific">Rasamsonia emersonii (strain ATCC 16479 / CBS 393.64 / IMI 116815)</name>
    <dbReference type="NCBI Taxonomy" id="1408163"/>
    <lineage>
        <taxon>Eukaryota</taxon>
        <taxon>Fungi</taxon>
        <taxon>Dikarya</taxon>
        <taxon>Ascomycota</taxon>
        <taxon>Pezizomycotina</taxon>
        <taxon>Eurotiomycetes</taxon>
        <taxon>Eurotiomycetidae</taxon>
        <taxon>Eurotiales</taxon>
        <taxon>Trichocomaceae</taxon>
        <taxon>Rasamsonia</taxon>
    </lineage>
</organism>
<comment type="caution">
    <text evidence="2">The sequence shown here is derived from an EMBL/GenBank/DDBJ whole genome shotgun (WGS) entry which is preliminary data.</text>
</comment>
<name>A0A0F4YPR1_RASE3</name>
<feature type="domain" description="C2H2-type" evidence="1">
    <location>
        <begin position="103"/>
        <end position="124"/>
    </location>
</feature>
<dbReference type="STRING" id="1408163.A0A0F4YPR1"/>
<evidence type="ECO:0000313" key="2">
    <source>
        <dbReference type="EMBL" id="KKA19831.1"/>
    </source>
</evidence>
<evidence type="ECO:0000259" key="1">
    <source>
        <dbReference type="PROSITE" id="PS00028"/>
    </source>
</evidence>
<evidence type="ECO:0000313" key="3">
    <source>
        <dbReference type="Proteomes" id="UP000053958"/>
    </source>
</evidence>
<accession>A0A0F4YPR1</accession>
<protein>
    <recommendedName>
        <fullName evidence="1">C2H2-type domain-containing protein</fullName>
    </recommendedName>
</protein>
<dbReference type="InterPro" id="IPR013087">
    <property type="entry name" value="Znf_C2H2_type"/>
</dbReference>
<gene>
    <name evidence="2" type="ORF">T310_6180</name>
</gene>
<proteinExistence type="predicted"/>
<dbReference type="PROSITE" id="PS00028">
    <property type="entry name" value="ZINC_FINGER_C2H2_1"/>
    <property type="match status" value="1"/>
</dbReference>
<keyword evidence="3" id="KW-1185">Reference proteome</keyword>
<reference evidence="2 3" key="1">
    <citation type="submission" date="2015-04" db="EMBL/GenBank/DDBJ databases">
        <authorList>
            <person name="Heijne W.H."/>
            <person name="Fedorova N.D."/>
            <person name="Nierman W.C."/>
            <person name="Vollebregt A.W."/>
            <person name="Zhao Z."/>
            <person name="Wu L."/>
            <person name="Kumar M."/>
            <person name="Stam H."/>
            <person name="van den Berg M.A."/>
            <person name="Pel H.J."/>
        </authorList>
    </citation>
    <scope>NUCLEOTIDE SEQUENCE [LARGE SCALE GENOMIC DNA]</scope>
    <source>
        <strain evidence="2 3">CBS 393.64</strain>
    </source>
</reference>
<dbReference type="AlphaFoldDB" id="A0A0F4YPR1"/>
<dbReference type="Gene3D" id="3.30.160.60">
    <property type="entry name" value="Classic Zinc Finger"/>
    <property type="match status" value="1"/>
</dbReference>
<feature type="non-terminal residue" evidence="2">
    <location>
        <position position="1"/>
    </location>
</feature>
<sequence length="132" mass="15108">KRAHHYGLSSLRSVLPLMLLHPPMQKGKSAPRRMQIWSLHQAITLVQISSLGQRPMICFLCVGNPGLLMEKRTRKYSTPGSLSRHVRQTHVRPCWPEGRTIKCNICRVELENKRHLMHHAESVHGTVSRVPP</sequence>
<dbReference type="RefSeq" id="XP_013326443.1">
    <property type="nucleotide sequence ID" value="XM_013470989.1"/>
</dbReference>